<dbReference type="Proteomes" id="UP000799421">
    <property type="component" value="Unassembled WGS sequence"/>
</dbReference>
<feature type="compositionally biased region" description="Basic residues" evidence="1">
    <location>
        <begin position="221"/>
        <end position="243"/>
    </location>
</feature>
<evidence type="ECO:0008006" key="5">
    <source>
        <dbReference type="Google" id="ProtNLM"/>
    </source>
</evidence>
<sequence>MYSELILTLLSLSVNAVPLADARPDQLQARDDDTFNLHILNNCPADRQFALYSIGSDFSMKQMSDSVKIGTNETGTICAPYHATGMRLSPNADWSLGDQWKPQSLFEFGYSKMNNVEGTAYDISMMDGCDKAIGMAAWPIVDDADDDACPSKVCTQGSCDKSQGWSNPNQVEKINGNSAADTVCYKGKKDFVVIVCPGPDDKGRSSHKNQDWSNTSQHQAHSVHHNKRHGHGHGHAHAHDHRS</sequence>
<dbReference type="OrthoDB" id="3838727at2759"/>
<dbReference type="AlphaFoldDB" id="A0A6A7C196"/>
<dbReference type="SUPFAM" id="SSF49870">
    <property type="entry name" value="Osmotin, thaumatin-like protein"/>
    <property type="match status" value="1"/>
</dbReference>
<gene>
    <name evidence="3" type="ORF">K470DRAFT_215353</name>
</gene>
<feature type="signal peptide" evidence="2">
    <location>
        <begin position="1"/>
        <end position="22"/>
    </location>
</feature>
<keyword evidence="4" id="KW-1185">Reference proteome</keyword>
<proteinExistence type="predicted"/>
<dbReference type="InterPro" id="IPR037176">
    <property type="entry name" value="Osmotin/thaumatin-like_sf"/>
</dbReference>
<organism evidence="3 4">
    <name type="scientific">Piedraia hortae CBS 480.64</name>
    <dbReference type="NCBI Taxonomy" id="1314780"/>
    <lineage>
        <taxon>Eukaryota</taxon>
        <taxon>Fungi</taxon>
        <taxon>Dikarya</taxon>
        <taxon>Ascomycota</taxon>
        <taxon>Pezizomycotina</taxon>
        <taxon>Dothideomycetes</taxon>
        <taxon>Dothideomycetidae</taxon>
        <taxon>Capnodiales</taxon>
        <taxon>Piedraiaceae</taxon>
        <taxon>Piedraia</taxon>
    </lineage>
</organism>
<evidence type="ECO:0000256" key="2">
    <source>
        <dbReference type="SAM" id="SignalP"/>
    </source>
</evidence>
<protein>
    <recommendedName>
        <fullName evidence="5">Osmotin, thaumatin-like protein</fullName>
    </recommendedName>
</protein>
<keyword evidence="2" id="KW-0732">Signal</keyword>
<feature type="compositionally biased region" description="Basic and acidic residues" evidence="1">
    <location>
        <begin position="199"/>
        <end position="210"/>
    </location>
</feature>
<feature type="compositionally biased region" description="Polar residues" evidence="1">
    <location>
        <begin position="211"/>
        <end position="220"/>
    </location>
</feature>
<accession>A0A6A7C196</accession>
<feature type="region of interest" description="Disordered" evidence="1">
    <location>
        <begin position="199"/>
        <end position="243"/>
    </location>
</feature>
<name>A0A6A7C196_9PEZI</name>
<reference evidence="3" key="1">
    <citation type="journal article" date="2020" name="Stud. Mycol.">
        <title>101 Dothideomycetes genomes: a test case for predicting lifestyles and emergence of pathogens.</title>
        <authorList>
            <person name="Haridas S."/>
            <person name="Albert R."/>
            <person name="Binder M."/>
            <person name="Bloem J."/>
            <person name="Labutti K."/>
            <person name="Salamov A."/>
            <person name="Andreopoulos B."/>
            <person name="Baker S."/>
            <person name="Barry K."/>
            <person name="Bills G."/>
            <person name="Bluhm B."/>
            <person name="Cannon C."/>
            <person name="Castanera R."/>
            <person name="Culley D."/>
            <person name="Daum C."/>
            <person name="Ezra D."/>
            <person name="Gonzalez J."/>
            <person name="Henrissat B."/>
            <person name="Kuo A."/>
            <person name="Liang C."/>
            <person name="Lipzen A."/>
            <person name="Lutzoni F."/>
            <person name="Magnuson J."/>
            <person name="Mondo S."/>
            <person name="Nolan M."/>
            <person name="Ohm R."/>
            <person name="Pangilinan J."/>
            <person name="Park H.-J."/>
            <person name="Ramirez L."/>
            <person name="Alfaro M."/>
            <person name="Sun H."/>
            <person name="Tritt A."/>
            <person name="Yoshinaga Y."/>
            <person name="Zwiers L.-H."/>
            <person name="Turgeon B."/>
            <person name="Goodwin S."/>
            <person name="Spatafora J."/>
            <person name="Crous P."/>
            <person name="Grigoriev I."/>
        </authorList>
    </citation>
    <scope>NUCLEOTIDE SEQUENCE</scope>
    <source>
        <strain evidence="3">CBS 480.64</strain>
    </source>
</reference>
<feature type="chain" id="PRO_5025674983" description="Osmotin, thaumatin-like protein" evidence="2">
    <location>
        <begin position="23"/>
        <end position="243"/>
    </location>
</feature>
<evidence type="ECO:0000313" key="4">
    <source>
        <dbReference type="Proteomes" id="UP000799421"/>
    </source>
</evidence>
<dbReference type="EMBL" id="MU005973">
    <property type="protein sequence ID" value="KAF2861346.1"/>
    <property type="molecule type" value="Genomic_DNA"/>
</dbReference>
<evidence type="ECO:0000313" key="3">
    <source>
        <dbReference type="EMBL" id="KAF2861346.1"/>
    </source>
</evidence>
<evidence type="ECO:0000256" key="1">
    <source>
        <dbReference type="SAM" id="MobiDB-lite"/>
    </source>
</evidence>